<dbReference type="GeneID" id="25985663"/>
<evidence type="ECO:0000256" key="2">
    <source>
        <dbReference type="RuleBase" id="RU003494"/>
    </source>
</evidence>
<evidence type="ECO:0000256" key="1">
    <source>
        <dbReference type="ARBA" id="ARBA00007409"/>
    </source>
</evidence>
<feature type="domain" description="GST C-terminal" evidence="5">
    <location>
        <begin position="175"/>
        <end position="296"/>
    </location>
</feature>
<evidence type="ECO:0000256" key="3">
    <source>
        <dbReference type="SAM" id="MobiDB-lite"/>
    </source>
</evidence>
<dbReference type="OrthoDB" id="422574at2759"/>
<dbReference type="SFLD" id="SFLDS00019">
    <property type="entry name" value="Glutathione_Transferase_(cytos"/>
    <property type="match status" value="1"/>
</dbReference>
<dbReference type="Gene3D" id="1.20.1050.10">
    <property type="match status" value="1"/>
</dbReference>
<evidence type="ECO:0000259" key="5">
    <source>
        <dbReference type="PROSITE" id="PS50405"/>
    </source>
</evidence>
<dbReference type="RefSeq" id="XP_014180569.1">
    <property type="nucleotide sequence ID" value="XM_014325094.1"/>
</dbReference>
<dbReference type="InterPro" id="IPR010987">
    <property type="entry name" value="Glutathione-S-Trfase_C-like"/>
</dbReference>
<feature type="compositionally biased region" description="Low complexity" evidence="3">
    <location>
        <begin position="48"/>
        <end position="57"/>
    </location>
</feature>
<dbReference type="GO" id="GO:0016740">
    <property type="term" value="F:transferase activity"/>
    <property type="evidence" value="ECO:0007669"/>
    <property type="project" value="UniProtKB-KW"/>
</dbReference>
<dbReference type="InterPro" id="IPR004045">
    <property type="entry name" value="Glutathione_S-Trfase_N"/>
</dbReference>
<dbReference type="AlphaFoldDB" id="J6EW15"/>
<feature type="region of interest" description="Disordered" evidence="3">
    <location>
        <begin position="48"/>
        <end position="74"/>
    </location>
</feature>
<dbReference type="Pfam" id="PF00043">
    <property type="entry name" value="GST_C"/>
    <property type="match status" value="1"/>
</dbReference>
<comment type="caution">
    <text evidence="6">The sequence shown here is derived from an EMBL/GenBank/DDBJ whole genome shotgun (WGS) entry which is preliminary data.</text>
</comment>
<dbReference type="Gene3D" id="3.40.30.10">
    <property type="entry name" value="Glutaredoxin"/>
    <property type="match status" value="1"/>
</dbReference>
<dbReference type="PANTHER" id="PTHR44051:SF8">
    <property type="entry name" value="GLUTATHIONE S-TRANSFERASE GSTA"/>
    <property type="match status" value="1"/>
</dbReference>
<dbReference type="Pfam" id="PF02798">
    <property type="entry name" value="GST_N"/>
    <property type="match status" value="1"/>
</dbReference>
<feature type="region of interest" description="Disordered" evidence="3">
    <location>
        <begin position="318"/>
        <end position="338"/>
    </location>
</feature>
<sequence>MPIRPVASVARPLARSLLTCAQRPPKATRISLISAPIAFPTPRLSARTMSSSAAATTHLPNPEPSPAGQVPGQGKPNLHLYTWGTPNGYKVSILLEELRAAYPEEAKNKLAYDMIPVDISTNVQKTPEFLKVNPNGRIPALIDDSQNKLDVWESASIELYLQSQYDPDNKFWFSDVKGRSDALSWIFFAHGGVGPMQGQAHHFYRYAPLKIPYGIKRYIEETERLYSVLEAGLEKGNGWLAGGKYSVADINVYPWVRSYAWAGIDISKYPRLGKWIKTIEERPAVQKGLTVPNPPRAGTSEEELEKIAADVANWKDKAEKELDDEKKKLEQEKAQKSS</sequence>
<protein>
    <submittedName>
        <fullName evidence="6">Glutathione S-transferase</fullName>
    </submittedName>
</protein>
<accession>J6EW15</accession>
<dbReference type="SFLD" id="SFLDG01151">
    <property type="entry name" value="Main.2:_Nu-like"/>
    <property type="match status" value="1"/>
</dbReference>
<dbReference type="PROSITE" id="PS50404">
    <property type="entry name" value="GST_NTER"/>
    <property type="match status" value="1"/>
</dbReference>
<dbReference type="SFLD" id="SFLDG00358">
    <property type="entry name" value="Main_(cytGST)"/>
    <property type="match status" value="1"/>
</dbReference>
<gene>
    <name evidence="6" type="ORF">A1Q1_02149</name>
</gene>
<dbReference type="SUPFAM" id="SSF52833">
    <property type="entry name" value="Thioredoxin-like"/>
    <property type="match status" value="1"/>
</dbReference>
<evidence type="ECO:0000313" key="7">
    <source>
        <dbReference type="Proteomes" id="UP000002748"/>
    </source>
</evidence>
<keyword evidence="6" id="KW-0808">Transferase</keyword>
<dbReference type="InterPro" id="IPR040079">
    <property type="entry name" value="Glutathione_S-Trfase"/>
</dbReference>
<reference evidence="6 7" key="1">
    <citation type="journal article" date="2012" name="Eukaryot. Cell">
        <title>Draft genome sequence of CBS 2479, the standard type strain of Trichosporon asahii.</title>
        <authorList>
            <person name="Yang R.Y."/>
            <person name="Li H.T."/>
            <person name="Zhu H."/>
            <person name="Zhou G.P."/>
            <person name="Wang M."/>
            <person name="Wang L."/>
        </authorList>
    </citation>
    <scope>NUCLEOTIDE SEQUENCE [LARGE SCALE GENOMIC DNA]</scope>
    <source>
        <strain evidence="7">ATCC 90039 / CBS 2479 / JCM 2466 / KCTC 7840 / NCYC 2677 / UAMH 7654</strain>
    </source>
</reference>
<comment type="similarity">
    <text evidence="1 2">Belongs to the GST superfamily.</text>
</comment>
<dbReference type="VEuPathDB" id="FungiDB:A1Q1_02149"/>
<evidence type="ECO:0000313" key="6">
    <source>
        <dbReference type="EMBL" id="EJT48814.1"/>
    </source>
</evidence>
<dbReference type="CDD" id="cd10291">
    <property type="entry name" value="GST_C_YfcG_like"/>
    <property type="match status" value="1"/>
</dbReference>
<dbReference type="SUPFAM" id="SSF47616">
    <property type="entry name" value="GST C-terminal domain-like"/>
    <property type="match status" value="1"/>
</dbReference>
<dbReference type="KEGG" id="tasa:A1Q1_02149"/>
<dbReference type="CDD" id="cd03048">
    <property type="entry name" value="GST_N_Ure2p_like"/>
    <property type="match status" value="1"/>
</dbReference>
<dbReference type="InterPro" id="IPR036282">
    <property type="entry name" value="Glutathione-S-Trfase_C_sf"/>
</dbReference>
<dbReference type="Proteomes" id="UP000002748">
    <property type="component" value="Unassembled WGS sequence"/>
</dbReference>
<dbReference type="PROSITE" id="PS50405">
    <property type="entry name" value="GST_CTER"/>
    <property type="match status" value="1"/>
</dbReference>
<organism evidence="6 7">
    <name type="scientific">Trichosporon asahii var. asahii (strain ATCC 90039 / CBS 2479 / JCM 2466 / KCTC 7840 / NBRC 103889/ NCYC 2677 / UAMH 7654)</name>
    <name type="common">Yeast</name>
    <dbReference type="NCBI Taxonomy" id="1186058"/>
    <lineage>
        <taxon>Eukaryota</taxon>
        <taxon>Fungi</taxon>
        <taxon>Dikarya</taxon>
        <taxon>Basidiomycota</taxon>
        <taxon>Agaricomycotina</taxon>
        <taxon>Tremellomycetes</taxon>
        <taxon>Trichosporonales</taxon>
        <taxon>Trichosporonaceae</taxon>
        <taxon>Trichosporon</taxon>
    </lineage>
</organism>
<dbReference type="HOGENOM" id="CLU_011226_14_0_1"/>
<dbReference type="InterPro" id="IPR036249">
    <property type="entry name" value="Thioredoxin-like_sf"/>
</dbReference>
<dbReference type="EMBL" id="ALBS01000190">
    <property type="protein sequence ID" value="EJT48814.1"/>
    <property type="molecule type" value="Genomic_DNA"/>
</dbReference>
<dbReference type="PANTHER" id="PTHR44051">
    <property type="entry name" value="GLUTATHIONE S-TRANSFERASE-RELATED"/>
    <property type="match status" value="1"/>
</dbReference>
<dbReference type="InterPro" id="IPR004046">
    <property type="entry name" value="GST_C"/>
</dbReference>
<proteinExistence type="inferred from homology"/>
<feature type="domain" description="GST N-terminal" evidence="4">
    <location>
        <begin position="75"/>
        <end position="169"/>
    </location>
</feature>
<evidence type="ECO:0000259" key="4">
    <source>
        <dbReference type="PROSITE" id="PS50404"/>
    </source>
</evidence>
<name>J6EW15_TRIAS</name>